<dbReference type="RefSeq" id="XP_013316705.1">
    <property type="nucleotide sequence ID" value="XM_013461251.1"/>
</dbReference>
<comment type="similarity">
    <text evidence="1">Belongs to the sirtuin family. Class I subfamily.</text>
</comment>
<dbReference type="PROSITE" id="PS50305">
    <property type="entry name" value="SIRTUIN"/>
    <property type="match status" value="1"/>
</dbReference>
<dbReference type="Gene3D" id="3.40.50.1220">
    <property type="entry name" value="TPP-binding domain"/>
    <property type="match status" value="2"/>
</dbReference>
<dbReference type="InterPro" id="IPR029035">
    <property type="entry name" value="DHS-like_NAD/FAD-binding_dom"/>
</dbReference>
<feature type="binding site" evidence="4">
    <location>
        <position position="259"/>
    </location>
    <ligand>
        <name>Zn(2+)</name>
        <dbReference type="ChEBI" id="CHEBI:29105"/>
    </ligand>
</feature>
<evidence type="ECO:0000256" key="5">
    <source>
        <dbReference type="SAM" id="MobiDB-lite"/>
    </source>
</evidence>
<dbReference type="STRING" id="348802.A0A0D2BUF9"/>
<accession>A0A0D2BUF9</accession>
<feature type="compositionally biased region" description="Basic and acidic residues" evidence="5">
    <location>
        <begin position="54"/>
        <end position="69"/>
    </location>
</feature>
<evidence type="ECO:0000256" key="3">
    <source>
        <dbReference type="ARBA" id="ARBA00023027"/>
    </source>
</evidence>
<evidence type="ECO:0000313" key="7">
    <source>
        <dbReference type="EMBL" id="KIW56121.1"/>
    </source>
</evidence>
<dbReference type="SUPFAM" id="SSF52467">
    <property type="entry name" value="DHS-like NAD/FAD-binding domain"/>
    <property type="match status" value="1"/>
</dbReference>
<evidence type="ECO:0000256" key="4">
    <source>
        <dbReference type="PROSITE-ProRule" id="PRU00236"/>
    </source>
</evidence>
<dbReference type="OrthoDB" id="424302at2759"/>
<dbReference type="EMBL" id="KN847319">
    <property type="protein sequence ID" value="KIW56121.1"/>
    <property type="molecule type" value="Genomic_DNA"/>
</dbReference>
<proteinExistence type="inferred from homology"/>
<gene>
    <name evidence="7" type="ORF">PV05_04804</name>
</gene>
<dbReference type="Proteomes" id="UP000054342">
    <property type="component" value="Unassembled WGS sequence"/>
</dbReference>
<feature type="binding site" evidence="4">
    <location>
        <position position="262"/>
    </location>
    <ligand>
        <name>Zn(2+)</name>
        <dbReference type="ChEBI" id="CHEBI:29105"/>
    </ligand>
</feature>
<dbReference type="PANTHER" id="PTHR47651:SF17">
    <property type="entry name" value="DEACETYLASE SIRTUIN-TYPE DOMAIN-CONTAINING PROTEIN"/>
    <property type="match status" value="1"/>
</dbReference>
<sequence length="431" mass="47529">MSKPLMRIPYTQPLPPPLIIPASAATRQGAITSLTRFLHPDRNTPTPTPSPPVLRHDHDHDHGIREEKKTNKTVLLTGAGISVASGLADYRGPNGTYTQNKSYRPIYYHEFVASHESRKRYWARSFLGWRGLHRSQPNDTHYAIRDLGRLGCVDTVITQNVDSFHPLAHPKLPHTVELHGFLRSLICLSCKTLMDRDTFQARLAELNPAWAAFLQDLLASGALDTEDPVERRKKGFRTNPDGDADVPDAPYTTFRYPACPSCLRRPPILSDGSKGHVDVDKDGAWIPSSSNRTSTSTNNAHGIGVLKPNVIMFGESIPAPVKAAAEAAIDAASRILVVGSSLATYSAWRLVKRAHERGMGIGILNMGGVRKEEAFFGDYHHHQGGGYNDDDGGRLSALRRAVVRASLPAEEVLPAVVECIRLEKEKEKERV</sequence>
<evidence type="ECO:0000259" key="6">
    <source>
        <dbReference type="PROSITE" id="PS50305"/>
    </source>
</evidence>
<dbReference type="GeneID" id="25326712"/>
<keyword evidence="3" id="KW-0520">NAD</keyword>
<feature type="binding site" evidence="4">
    <location>
        <position position="187"/>
    </location>
    <ligand>
        <name>Zn(2+)</name>
        <dbReference type="ChEBI" id="CHEBI:29105"/>
    </ligand>
</feature>
<dbReference type="Pfam" id="PF02146">
    <property type="entry name" value="SIR2"/>
    <property type="match status" value="1"/>
</dbReference>
<keyword evidence="4" id="KW-0862">Zinc</keyword>
<organism evidence="7 8">
    <name type="scientific">Exophiala xenobiotica</name>
    <dbReference type="NCBI Taxonomy" id="348802"/>
    <lineage>
        <taxon>Eukaryota</taxon>
        <taxon>Fungi</taxon>
        <taxon>Dikarya</taxon>
        <taxon>Ascomycota</taxon>
        <taxon>Pezizomycotina</taxon>
        <taxon>Eurotiomycetes</taxon>
        <taxon>Chaetothyriomycetidae</taxon>
        <taxon>Chaetothyriales</taxon>
        <taxon>Herpotrichiellaceae</taxon>
        <taxon>Exophiala</taxon>
    </lineage>
</organism>
<dbReference type="GO" id="GO:0016740">
    <property type="term" value="F:transferase activity"/>
    <property type="evidence" value="ECO:0007669"/>
    <property type="project" value="UniProtKB-KW"/>
</dbReference>
<dbReference type="InterPro" id="IPR003000">
    <property type="entry name" value="Sirtuin"/>
</dbReference>
<evidence type="ECO:0000313" key="8">
    <source>
        <dbReference type="Proteomes" id="UP000054342"/>
    </source>
</evidence>
<evidence type="ECO:0000256" key="1">
    <source>
        <dbReference type="ARBA" id="ARBA00006924"/>
    </source>
</evidence>
<dbReference type="PANTHER" id="PTHR47651">
    <property type="entry name" value="NAD-DEPENDENT HISTONE DEACETYLASE HST4"/>
    <property type="match status" value="1"/>
</dbReference>
<keyword evidence="4" id="KW-0479">Metal-binding</keyword>
<feature type="domain" description="Deacetylase sirtuin-type" evidence="6">
    <location>
        <begin position="51"/>
        <end position="423"/>
    </location>
</feature>
<reference evidence="7 8" key="1">
    <citation type="submission" date="2015-01" db="EMBL/GenBank/DDBJ databases">
        <title>The Genome Sequence of Exophiala xenobiotica CBS118157.</title>
        <authorList>
            <consortium name="The Broad Institute Genomics Platform"/>
            <person name="Cuomo C."/>
            <person name="de Hoog S."/>
            <person name="Gorbushina A."/>
            <person name="Stielow B."/>
            <person name="Teixiera M."/>
            <person name="Abouelleil A."/>
            <person name="Chapman S.B."/>
            <person name="Priest M."/>
            <person name="Young S.K."/>
            <person name="Wortman J."/>
            <person name="Nusbaum C."/>
            <person name="Birren B."/>
        </authorList>
    </citation>
    <scope>NUCLEOTIDE SEQUENCE [LARGE SCALE GENOMIC DNA]</scope>
    <source>
        <strain evidence="7 8">CBS 118157</strain>
    </source>
</reference>
<feature type="active site" description="Proton acceptor" evidence="4">
    <location>
        <position position="179"/>
    </location>
</feature>
<evidence type="ECO:0000256" key="2">
    <source>
        <dbReference type="ARBA" id="ARBA00022679"/>
    </source>
</evidence>
<feature type="region of interest" description="Disordered" evidence="5">
    <location>
        <begin position="38"/>
        <end position="69"/>
    </location>
</feature>
<protein>
    <recommendedName>
        <fullName evidence="6">Deacetylase sirtuin-type domain-containing protein</fullName>
    </recommendedName>
</protein>
<dbReference type="AlphaFoldDB" id="A0A0D2BUF9"/>
<feature type="binding site" evidence="4">
    <location>
        <position position="190"/>
    </location>
    <ligand>
        <name>Zn(2+)</name>
        <dbReference type="ChEBI" id="CHEBI:29105"/>
    </ligand>
</feature>
<keyword evidence="8" id="KW-1185">Reference proteome</keyword>
<name>A0A0D2BUF9_9EURO</name>
<dbReference type="GO" id="GO:0070403">
    <property type="term" value="F:NAD+ binding"/>
    <property type="evidence" value="ECO:0007669"/>
    <property type="project" value="InterPro"/>
</dbReference>
<dbReference type="InterPro" id="IPR026590">
    <property type="entry name" value="Ssirtuin_cat_dom"/>
</dbReference>
<dbReference type="HOGENOM" id="CLU_023643_1_1_1"/>
<dbReference type="GO" id="GO:0046872">
    <property type="term" value="F:metal ion binding"/>
    <property type="evidence" value="ECO:0007669"/>
    <property type="project" value="UniProtKB-KW"/>
</dbReference>
<keyword evidence="2" id="KW-0808">Transferase</keyword>